<dbReference type="EnsemblBacteria" id="ACZ19868">
    <property type="protein sequence ID" value="ACZ19868"/>
    <property type="gene ID" value="Taci_1654"/>
</dbReference>
<feature type="transmembrane region" description="Helical" evidence="8">
    <location>
        <begin position="264"/>
        <end position="281"/>
    </location>
</feature>
<dbReference type="PANTHER" id="PTHR22911">
    <property type="entry name" value="ACYL-MALONYL CONDENSING ENZYME-RELATED"/>
    <property type="match status" value="1"/>
</dbReference>
<dbReference type="NCBIfam" id="TIGR00688">
    <property type="entry name" value="rarD"/>
    <property type="match status" value="1"/>
</dbReference>
<feature type="transmembrane region" description="Helical" evidence="8">
    <location>
        <begin position="152"/>
        <end position="169"/>
    </location>
</feature>
<comment type="subcellular location">
    <subcellularLocation>
        <location evidence="1">Cell membrane</location>
        <topology evidence="1">Multi-pass membrane protein</topology>
    </subcellularLocation>
</comment>
<dbReference type="KEGG" id="tai:Taci_1654"/>
<dbReference type="InterPro" id="IPR037185">
    <property type="entry name" value="EmrE-like"/>
</dbReference>
<keyword evidence="6 8" id="KW-1133">Transmembrane helix</keyword>
<dbReference type="PATRIC" id="fig|525903.6.peg.1644"/>
<proteinExistence type="inferred from homology"/>
<feature type="transmembrane region" description="Helical" evidence="8">
    <location>
        <begin position="12"/>
        <end position="33"/>
    </location>
</feature>
<organism evidence="10 11">
    <name type="scientific">Thermanaerovibrio acidaminovorans (strain ATCC 49978 / DSM 6589 / Su883)</name>
    <name type="common">Selenomonas acidaminovorans</name>
    <dbReference type="NCBI Taxonomy" id="525903"/>
    <lineage>
        <taxon>Bacteria</taxon>
        <taxon>Thermotogati</taxon>
        <taxon>Synergistota</taxon>
        <taxon>Synergistia</taxon>
        <taxon>Synergistales</taxon>
        <taxon>Synergistaceae</taxon>
        <taxon>Thermanaerovibrio</taxon>
    </lineage>
</organism>
<reference evidence="10" key="1">
    <citation type="journal article" date="2009" name="Stand. Genomic Sci.">
        <title>Complete genome sequence of Thermanaerovibrio acidaminovorans type strain (Su883).</title>
        <authorList>
            <person name="Chovatia M."/>
            <person name="Sikorski J."/>
            <person name="Schroder M."/>
            <person name="Lapidus A."/>
            <person name="Nolan M."/>
            <person name="Tice H."/>
            <person name="Glavina Del Rio T."/>
            <person name="Copeland A."/>
            <person name="Cheng J.F."/>
            <person name="Lucas S."/>
            <person name="Chen F."/>
            <person name="Bruce D."/>
            <person name="Goodwin L."/>
            <person name="Pitluck S."/>
            <person name="Ivanova N."/>
            <person name="Mavromatis K."/>
            <person name="Ovchinnikova G."/>
            <person name="Pati A."/>
            <person name="Chen A."/>
            <person name="Palaniappan K."/>
            <person name="Land M."/>
            <person name="Hauser L."/>
            <person name="Chang Y.J."/>
            <person name="Jeffries C.D."/>
            <person name="Chain P."/>
            <person name="Saunders E."/>
            <person name="Detter J.C."/>
            <person name="Brettin T."/>
            <person name="Rohde M."/>
            <person name="Goker M."/>
            <person name="Spring S."/>
            <person name="Bristow J."/>
            <person name="Markowitz V."/>
            <person name="Hugenholtz P."/>
            <person name="Kyrpides N.C."/>
            <person name="Klenk H.P."/>
            <person name="Eisen J.A."/>
        </authorList>
    </citation>
    <scope>NUCLEOTIDE SEQUENCE [LARGE SCALE GENOMIC DNA]</scope>
    <source>
        <strain evidence="10">DSM 6589</strain>
    </source>
</reference>
<evidence type="ECO:0000256" key="6">
    <source>
        <dbReference type="ARBA" id="ARBA00022989"/>
    </source>
</evidence>
<keyword evidence="4" id="KW-1003">Cell membrane</keyword>
<comment type="similarity">
    <text evidence="2">Belongs to the EamA transporter family.</text>
</comment>
<feature type="transmembrane region" description="Helical" evidence="8">
    <location>
        <begin position="181"/>
        <end position="202"/>
    </location>
</feature>
<dbReference type="InterPro" id="IPR004626">
    <property type="entry name" value="RarD"/>
</dbReference>
<evidence type="ECO:0000256" key="2">
    <source>
        <dbReference type="ARBA" id="ARBA00007362"/>
    </source>
</evidence>
<evidence type="ECO:0000313" key="10">
    <source>
        <dbReference type="EMBL" id="ACZ19868.1"/>
    </source>
</evidence>
<dbReference type="OrthoDB" id="369870at2"/>
<keyword evidence="5 8" id="KW-0812">Transmembrane</keyword>
<protein>
    <submittedName>
        <fullName evidence="10">RarD protein, DMT superfamily transporter</fullName>
    </submittedName>
</protein>
<evidence type="ECO:0000256" key="7">
    <source>
        <dbReference type="ARBA" id="ARBA00023136"/>
    </source>
</evidence>
<evidence type="ECO:0000256" key="3">
    <source>
        <dbReference type="ARBA" id="ARBA00022448"/>
    </source>
</evidence>
<feature type="transmembrane region" description="Helical" evidence="8">
    <location>
        <begin position="240"/>
        <end position="258"/>
    </location>
</feature>
<keyword evidence="7 8" id="KW-0472">Membrane</keyword>
<dbReference type="RefSeq" id="WP_012870377.1">
    <property type="nucleotide sequence ID" value="NC_013522.1"/>
</dbReference>
<keyword evidence="3" id="KW-0813">Transport</keyword>
<dbReference type="HOGENOM" id="CLU_054508_1_0_0"/>
<accession>D1B777</accession>
<keyword evidence="11" id="KW-1185">Reference proteome</keyword>
<sequence>MAEGVQRDSLNGVLCMLGAYFLWGVLPVYWKALGHVEPLVILCHRIVWSSVLLAPLVLWLRRGEVRALLRSPGRVGFLALSGAAVGVNWLIYIWSVNSGRILETSLGYFILPLLNVVVGLVFFRERITTLKGLAVLAAASGVLFELVRQGALPMAALGLAGSFCVYGILKKRVPVDPLVGLFLETSILSVPAMLFLGMRGMFGWGPGTMWLLFSAGLVTSLPLWLFGLGARGVRMVTMGFLQFLSPGISFLIGLLVYGEAMSSARIVAFCAILVGVSLYGLDSVIGMRRLPGSQEG</sequence>
<dbReference type="GO" id="GO:0005886">
    <property type="term" value="C:plasma membrane"/>
    <property type="evidence" value="ECO:0007669"/>
    <property type="project" value="UniProtKB-SubCell"/>
</dbReference>
<evidence type="ECO:0000256" key="5">
    <source>
        <dbReference type="ARBA" id="ARBA00022692"/>
    </source>
</evidence>
<evidence type="ECO:0000313" key="11">
    <source>
        <dbReference type="Proteomes" id="UP000002030"/>
    </source>
</evidence>
<feature type="transmembrane region" description="Helical" evidence="8">
    <location>
        <begin position="208"/>
        <end position="228"/>
    </location>
</feature>
<feature type="domain" description="EamA" evidence="9">
    <location>
        <begin position="11"/>
        <end position="144"/>
    </location>
</feature>
<dbReference type="SUPFAM" id="SSF103481">
    <property type="entry name" value="Multidrug resistance efflux transporter EmrE"/>
    <property type="match status" value="2"/>
</dbReference>
<reference evidence="10" key="2">
    <citation type="submission" date="2009-11" db="EMBL/GenBank/DDBJ databases">
        <title>The complete genome of Thermanaerovibrio acidaminovorans DSM 6589.</title>
        <authorList>
            <consortium name="US DOE Joint Genome Institute (JGI-PGF)"/>
            <person name="Lucas S."/>
            <person name="Copeland A."/>
            <person name="Lapidus A."/>
            <person name="Glavina del Rio T."/>
            <person name="Dalin E."/>
            <person name="Tice H."/>
            <person name="Bruce D."/>
            <person name="Goodwin L."/>
            <person name="Pitluck S."/>
            <person name="Kyrpides N."/>
            <person name="Mavromatis K."/>
            <person name="Ivanova N."/>
            <person name="Mikhailova N.M."/>
            <person name="Chertkov O."/>
            <person name="Brettin T."/>
            <person name="Detter J.C."/>
            <person name="Han C."/>
            <person name="Larimer F."/>
            <person name="Land M."/>
            <person name="Hauser L."/>
            <person name="Markowitz V."/>
            <person name="Cheng J.-F."/>
            <person name="Hugenholtz P."/>
            <person name="Woyke T."/>
            <person name="Wu D."/>
            <person name="Schroeder M."/>
            <person name="Schneider S."/>
            <person name="Spring S."/>
            <person name="Klenk H.-P."/>
            <person name="Eisen J.A."/>
        </authorList>
    </citation>
    <scope>NUCLEOTIDE SEQUENCE</scope>
    <source>
        <strain evidence="10">DSM 6589</strain>
    </source>
</reference>
<dbReference type="Pfam" id="PF00892">
    <property type="entry name" value="EamA"/>
    <property type="match status" value="1"/>
</dbReference>
<evidence type="ECO:0000256" key="1">
    <source>
        <dbReference type="ARBA" id="ARBA00004651"/>
    </source>
</evidence>
<gene>
    <name evidence="10" type="ordered locus">Taci_1654</name>
</gene>
<dbReference type="EMBL" id="CP001818">
    <property type="protein sequence ID" value="ACZ19868.1"/>
    <property type="molecule type" value="Genomic_DNA"/>
</dbReference>
<dbReference type="AlphaFoldDB" id="D1B777"/>
<evidence type="ECO:0000256" key="8">
    <source>
        <dbReference type="SAM" id="Phobius"/>
    </source>
</evidence>
<dbReference type="Proteomes" id="UP000002030">
    <property type="component" value="Chromosome"/>
</dbReference>
<name>D1B777_THEAS</name>
<feature type="transmembrane region" description="Helical" evidence="8">
    <location>
        <begin position="39"/>
        <end position="60"/>
    </location>
</feature>
<dbReference type="InterPro" id="IPR000620">
    <property type="entry name" value="EamA_dom"/>
</dbReference>
<feature type="transmembrane region" description="Helical" evidence="8">
    <location>
        <begin position="72"/>
        <end position="94"/>
    </location>
</feature>
<dbReference type="eggNOG" id="COG2962">
    <property type="taxonomic scope" value="Bacteria"/>
</dbReference>
<feature type="transmembrane region" description="Helical" evidence="8">
    <location>
        <begin position="106"/>
        <end position="123"/>
    </location>
</feature>
<feature type="transmembrane region" description="Helical" evidence="8">
    <location>
        <begin position="130"/>
        <end position="146"/>
    </location>
</feature>
<dbReference type="PANTHER" id="PTHR22911:SF137">
    <property type="entry name" value="SOLUTE CARRIER FAMILY 35 MEMBER G2-RELATED"/>
    <property type="match status" value="1"/>
</dbReference>
<evidence type="ECO:0000256" key="4">
    <source>
        <dbReference type="ARBA" id="ARBA00022475"/>
    </source>
</evidence>
<evidence type="ECO:0000259" key="9">
    <source>
        <dbReference type="Pfam" id="PF00892"/>
    </source>
</evidence>